<evidence type="ECO:0000313" key="2">
    <source>
        <dbReference type="Proteomes" id="UP000199184"/>
    </source>
</evidence>
<name>A0A1C3XG57_9BRAD</name>
<protein>
    <submittedName>
        <fullName evidence="1">Uncharacterized protein</fullName>
    </submittedName>
</protein>
<dbReference type="Proteomes" id="UP000199184">
    <property type="component" value="Unassembled WGS sequence"/>
</dbReference>
<organism evidence="1 2">
    <name type="scientific">Bradyrhizobium shewense</name>
    <dbReference type="NCBI Taxonomy" id="1761772"/>
    <lineage>
        <taxon>Bacteria</taxon>
        <taxon>Pseudomonadati</taxon>
        <taxon>Pseudomonadota</taxon>
        <taxon>Alphaproteobacteria</taxon>
        <taxon>Hyphomicrobiales</taxon>
        <taxon>Nitrobacteraceae</taxon>
        <taxon>Bradyrhizobium</taxon>
    </lineage>
</organism>
<gene>
    <name evidence="1" type="ORF">GA0061098_1015121</name>
</gene>
<sequence>MTDANFLREQLALIRELAEQADPYIRKRLLALAEKYERRLADQNRATQGRL</sequence>
<keyword evidence="2" id="KW-1185">Reference proteome</keyword>
<reference evidence="2" key="1">
    <citation type="submission" date="2016-08" db="EMBL/GenBank/DDBJ databases">
        <authorList>
            <person name="Varghese N."/>
            <person name="Submissions Spin"/>
        </authorList>
    </citation>
    <scope>NUCLEOTIDE SEQUENCE [LARGE SCALE GENOMIC DNA]</scope>
    <source>
        <strain evidence="2">ERR11</strain>
    </source>
</reference>
<dbReference type="AlphaFoldDB" id="A0A1C3XG57"/>
<proteinExistence type="predicted"/>
<dbReference type="EMBL" id="FMAI01000015">
    <property type="protein sequence ID" value="SCB51262.1"/>
    <property type="molecule type" value="Genomic_DNA"/>
</dbReference>
<accession>A0A1C3XG57</accession>
<evidence type="ECO:0000313" key="1">
    <source>
        <dbReference type="EMBL" id="SCB51262.1"/>
    </source>
</evidence>
<dbReference type="RefSeq" id="WP_165637615.1">
    <property type="nucleotide sequence ID" value="NZ_FMAI01000015.1"/>
</dbReference>